<keyword evidence="1" id="KW-0175">Coiled coil</keyword>
<sequence length="1015" mass="119509">MAPTLENSSLAPSRSLLKSDLLREQQEAHQQLLNENFNKALRINYLEERLLEYTKGGAFTDEALSTEVFQLRLVVSEKDQQLKERDVAMIRASETLCRLQRQLKKSDQECAEAKERANRMAASQGDQAVWEERVEMMRKELQNVEIHASNLEGRVNELEQEVQIREQREEEIHRQFQVKRMESLQAEGHMKSQLDDLERQYDRTIQELEDAHVDLREKEKIIHQLREECAEDTRVRVEMEREAVTEHWEAKLKPLRNEIDNLSREKANYMGEKQRTMAENQHHLMQSESEKQQIQDQFTKLQYEYQRVTRDLEQAKHRLGSLENALKQDGEIAAQFEHQQVQYQNKVQLLQTEIEKLKNLASEKDMERVALESRLKTGEIEIMHLRNKIEMEVASRNQSIDEQVNRLEGRKQELECENVNLRKQSAHISNELARVEQRRKMLQHQVEEQMSSNKNLNSRIVKLEKELMEKTTQTQQLQLRLEETQKATHVHQQRHNWEVQINEEKRALMIQLQKEKTHHEALKVEADEYKRHVMRWEQDFKTAKRELITLVGDSLMRTEEGREVRMNDTTSSELSLSSWLRAANENVAKLKREMGEQSVSMQTRWGKQVVQFEKALTKLAIQLGKSEANVEQLQRSCRDGRTTKEELERQNSLWRSKFETVCVRVQQENKHLHEALEMEKSRVDKLESALELSRQELQKRDLNKGKEVSAVRILENEYHDLKLQYRLRTTELKERQQSAQLAREQHLAAVQENRDLLKAIQVYRGTIAKQERDFAQYTQTQLEHTKKLTRRSSLEEVKETLISQLKQTQSMITMTQKRWQNTGIFASDSERIGVRAKTEVCKRRLEALMARWKECGHDMNRLSRHYSRYITGKVNAVGKAIDTQSWMLEMNHKYEQVFSKSTRLSAEIHSVCSQMLALYQNDSIDNATLSETIESDLLASSKKTKTEHRKLLHHQSTKSEGLWASNSSTRSQDSSILYENSIGKGRDGHEELRSLSSLERMSEELRAIENKIQRR</sequence>
<name>A0A024GDX6_9STRA</name>
<protein>
    <recommendedName>
        <fullName evidence="5">Centrosomin N-terminal motif 1 domain-containing protein</fullName>
    </recommendedName>
</protein>
<feature type="compositionally biased region" description="Basic residues" evidence="2">
    <location>
        <begin position="946"/>
        <end position="956"/>
    </location>
</feature>
<evidence type="ECO:0000313" key="3">
    <source>
        <dbReference type="EMBL" id="CCI44739.1"/>
    </source>
</evidence>
<dbReference type="AlphaFoldDB" id="A0A024GDX6"/>
<feature type="region of interest" description="Disordered" evidence="2">
    <location>
        <begin position="946"/>
        <end position="968"/>
    </location>
</feature>
<keyword evidence="4" id="KW-1185">Reference proteome</keyword>
<evidence type="ECO:0008006" key="5">
    <source>
        <dbReference type="Google" id="ProtNLM"/>
    </source>
</evidence>
<feature type="coiled-coil region" evidence="1">
    <location>
        <begin position="519"/>
        <end position="546"/>
    </location>
</feature>
<evidence type="ECO:0000313" key="4">
    <source>
        <dbReference type="Proteomes" id="UP000053237"/>
    </source>
</evidence>
<evidence type="ECO:0000256" key="2">
    <source>
        <dbReference type="SAM" id="MobiDB-lite"/>
    </source>
</evidence>
<feature type="coiled-coil region" evidence="1">
    <location>
        <begin position="103"/>
        <end position="487"/>
    </location>
</feature>
<accession>A0A024GDX6</accession>
<dbReference type="InParanoid" id="A0A024GDX6"/>
<gene>
    <name evidence="3" type="ORF">BN9_055630</name>
</gene>
<dbReference type="Proteomes" id="UP000053237">
    <property type="component" value="Unassembled WGS sequence"/>
</dbReference>
<dbReference type="OrthoDB" id="165879at2759"/>
<comment type="caution">
    <text evidence="3">The sequence shown here is derived from an EMBL/GenBank/DDBJ whole genome shotgun (WGS) entry which is preliminary data.</text>
</comment>
<evidence type="ECO:0000256" key="1">
    <source>
        <dbReference type="SAM" id="Coils"/>
    </source>
</evidence>
<proteinExistence type="predicted"/>
<organism evidence="3 4">
    <name type="scientific">Albugo candida</name>
    <dbReference type="NCBI Taxonomy" id="65357"/>
    <lineage>
        <taxon>Eukaryota</taxon>
        <taxon>Sar</taxon>
        <taxon>Stramenopiles</taxon>
        <taxon>Oomycota</taxon>
        <taxon>Peronosporomycetes</taxon>
        <taxon>Albuginales</taxon>
        <taxon>Albuginaceae</taxon>
        <taxon>Albugo</taxon>
    </lineage>
</organism>
<dbReference type="EMBL" id="CAIX01000078">
    <property type="protein sequence ID" value="CCI44739.1"/>
    <property type="molecule type" value="Genomic_DNA"/>
</dbReference>
<reference evidence="3 4" key="1">
    <citation type="submission" date="2012-05" db="EMBL/GenBank/DDBJ databases">
        <title>Recombination and specialization in a pathogen metapopulation.</title>
        <authorList>
            <person name="Gardiner A."/>
            <person name="Kemen E."/>
            <person name="Schultz-Larsen T."/>
            <person name="MacLean D."/>
            <person name="Van Oosterhout C."/>
            <person name="Jones J.D.G."/>
        </authorList>
    </citation>
    <scope>NUCLEOTIDE SEQUENCE [LARGE SCALE GENOMIC DNA]</scope>
    <source>
        <strain evidence="3 4">Ac Nc2</strain>
    </source>
</reference>
<feature type="coiled-coil region" evidence="1">
    <location>
        <begin position="580"/>
        <end position="696"/>
    </location>
</feature>